<feature type="region of interest" description="Disordered" evidence="1">
    <location>
        <begin position="76"/>
        <end position="97"/>
    </location>
</feature>
<evidence type="ECO:0000313" key="3">
    <source>
        <dbReference type="Proteomes" id="UP000250572"/>
    </source>
</evidence>
<sequence>MDGANPTQRGTALPGLQNRSPTPAGPRRLVRSLSRRAAPPEDQIEKVSVVAHHTWYRAARANQRPSLQTLIKLQITQQRPRPRLPAPRSISIRPSSPSAVSRRFQMLDTRRITQQRISFIFYGHGGAKNTTDQNKNGHREESNNEGETSTVNDELITGRVLQTCVIMIFLGGCWGEHPLEAKQQGSLRPFLLYPALTFSQHQTEDIKSQIAPDQKLPPPSSYARAPGKACLALLARPHFLRCSPQPHPPHFSDSTSLALARRMPLIK</sequence>
<protein>
    <submittedName>
        <fullName evidence="2">Uncharacterized protein</fullName>
    </submittedName>
</protein>
<feature type="region of interest" description="Disordered" evidence="1">
    <location>
        <begin position="204"/>
        <end position="223"/>
    </location>
</feature>
<keyword evidence="3" id="KW-1185">Reference proteome</keyword>
<gene>
    <name evidence="2" type="ORF">CCH79_00001172</name>
</gene>
<dbReference type="Proteomes" id="UP000250572">
    <property type="component" value="Unassembled WGS sequence"/>
</dbReference>
<feature type="region of interest" description="Disordered" evidence="1">
    <location>
        <begin position="124"/>
        <end position="151"/>
    </location>
</feature>
<feature type="compositionally biased region" description="Low complexity" evidence="1">
    <location>
        <begin position="86"/>
        <end position="97"/>
    </location>
</feature>
<accession>A0A315VTU8</accession>
<dbReference type="EMBL" id="NHOQ01001156">
    <property type="protein sequence ID" value="PWA26777.1"/>
    <property type="molecule type" value="Genomic_DNA"/>
</dbReference>
<evidence type="ECO:0000256" key="1">
    <source>
        <dbReference type="SAM" id="MobiDB-lite"/>
    </source>
</evidence>
<evidence type="ECO:0000313" key="2">
    <source>
        <dbReference type="EMBL" id="PWA26777.1"/>
    </source>
</evidence>
<dbReference type="AlphaFoldDB" id="A0A315VTU8"/>
<name>A0A315VTU8_GAMAF</name>
<feature type="region of interest" description="Disordered" evidence="1">
    <location>
        <begin position="1"/>
        <end position="40"/>
    </location>
</feature>
<feature type="compositionally biased region" description="Polar residues" evidence="1">
    <location>
        <begin position="1"/>
        <end position="10"/>
    </location>
</feature>
<proteinExistence type="predicted"/>
<reference evidence="2 3" key="1">
    <citation type="journal article" date="2018" name="G3 (Bethesda)">
        <title>A High-Quality Reference Genome for the Invasive Mosquitofish Gambusia affinis Using a Chicago Library.</title>
        <authorList>
            <person name="Hoffberg S.L."/>
            <person name="Troendle N.J."/>
            <person name="Glenn T.C."/>
            <person name="Mahmud O."/>
            <person name="Louha S."/>
            <person name="Chalopin D."/>
            <person name="Bennetzen J.L."/>
            <person name="Mauricio R."/>
        </authorList>
    </citation>
    <scope>NUCLEOTIDE SEQUENCE [LARGE SCALE GENOMIC DNA]</scope>
    <source>
        <strain evidence="2">NE01/NJP1002.9</strain>
        <tissue evidence="2">Muscle</tissue>
    </source>
</reference>
<comment type="caution">
    <text evidence="2">The sequence shown here is derived from an EMBL/GenBank/DDBJ whole genome shotgun (WGS) entry which is preliminary data.</text>
</comment>
<organism evidence="2 3">
    <name type="scientific">Gambusia affinis</name>
    <name type="common">Western mosquitofish</name>
    <name type="synonym">Heterandria affinis</name>
    <dbReference type="NCBI Taxonomy" id="33528"/>
    <lineage>
        <taxon>Eukaryota</taxon>
        <taxon>Metazoa</taxon>
        <taxon>Chordata</taxon>
        <taxon>Craniata</taxon>
        <taxon>Vertebrata</taxon>
        <taxon>Euteleostomi</taxon>
        <taxon>Actinopterygii</taxon>
        <taxon>Neopterygii</taxon>
        <taxon>Teleostei</taxon>
        <taxon>Neoteleostei</taxon>
        <taxon>Acanthomorphata</taxon>
        <taxon>Ovalentaria</taxon>
        <taxon>Atherinomorphae</taxon>
        <taxon>Cyprinodontiformes</taxon>
        <taxon>Poeciliidae</taxon>
        <taxon>Poeciliinae</taxon>
        <taxon>Gambusia</taxon>
    </lineage>
</organism>